<organism evidence="1">
    <name type="scientific">marine sediment metagenome</name>
    <dbReference type="NCBI Taxonomy" id="412755"/>
    <lineage>
        <taxon>unclassified sequences</taxon>
        <taxon>metagenomes</taxon>
        <taxon>ecological metagenomes</taxon>
    </lineage>
</organism>
<gene>
    <name evidence="1" type="ORF">S01H4_28081</name>
</gene>
<sequence length="185" mass="18924">TVNHSSGTQYKVRGVSGSVNQWSDGILSNAIGGNFDVATQAAVTGNITIAKGVSGSVKLGNTNTATILSATSFNAGTMDAEDGTITTGYSFYGSAPAVDDGTFGTFYNLYLENPTAANTNWSIYSAGGASLLNAGTATVVPFTVKGAASQSANLQEWQDSNGARLTAINSIGSILFPSIIDIRFS</sequence>
<dbReference type="EMBL" id="BART01013868">
    <property type="protein sequence ID" value="GAG82106.1"/>
    <property type="molecule type" value="Genomic_DNA"/>
</dbReference>
<feature type="non-terminal residue" evidence="1">
    <location>
        <position position="1"/>
    </location>
</feature>
<dbReference type="AlphaFoldDB" id="X1CCV2"/>
<comment type="caution">
    <text evidence="1">The sequence shown here is derived from an EMBL/GenBank/DDBJ whole genome shotgun (WGS) entry which is preliminary data.</text>
</comment>
<reference evidence="1" key="1">
    <citation type="journal article" date="2014" name="Front. Microbiol.">
        <title>High frequency of phylogenetically diverse reductive dehalogenase-homologous genes in deep subseafloor sedimentary metagenomes.</title>
        <authorList>
            <person name="Kawai M."/>
            <person name="Futagami T."/>
            <person name="Toyoda A."/>
            <person name="Takaki Y."/>
            <person name="Nishi S."/>
            <person name="Hori S."/>
            <person name="Arai W."/>
            <person name="Tsubouchi T."/>
            <person name="Morono Y."/>
            <person name="Uchiyama I."/>
            <person name="Ito T."/>
            <person name="Fujiyama A."/>
            <person name="Inagaki F."/>
            <person name="Takami H."/>
        </authorList>
    </citation>
    <scope>NUCLEOTIDE SEQUENCE</scope>
    <source>
        <strain evidence="1">Expedition CK06-06</strain>
    </source>
</reference>
<name>X1CCV2_9ZZZZ</name>
<accession>X1CCV2</accession>
<proteinExistence type="predicted"/>
<protein>
    <submittedName>
        <fullName evidence="1">Uncharacterized protein</fullName>
    </submittedName>
</protein>
<evidence type="ECO:0000313" key="1">
    <source>
        <dbReference type="EMBL" id="GAG82106.1"/>
    </source>
</evidence>